<gene>
    <name evidence="6" type="ORF">CWB98_02500</name>
</gene>
<dbReference type="InterPro" id="IPR057601">
    <property type="entry name" value="Oar-like_b-barrel"/>
</dbReference>
<proteinExistence type="predicted"/>
<reference evidence="7" key="2">
    <citation type="submission" date="2019-06" db="EMBL/GenBank/DDBJ databases">
        <title>Co-occurence of chitin degradation, pigmentation and bioactivity in marine Pseudoalteromonas.</title>
        <authorList>
            <person name="Sonnenschein E.C."/>
            <person name="Bech P.K."/>
        </authorList>
    </citation>
    <scope>NUCLEOTIDE SEQUENCE [LARGE SCALE GENOMIC DNA]</scope>
    <source>
        <strain evidence="7">S2599</strain>
    </source>
</reference>
<reference evidence="6 7" key="1">
    <citation type="submission" date="2018-01" db="EMBL/GenBank/DDBJ databases">
        <authorList>
            <person name="Paulsen S."/>
            <person name="Gram L.K."/>
        </authorList>
    </citation>
    <scope>NUCLEOTIDE SEQUENCE [LARGE SCALE GENOMIC DNA]</scope>
    <source>
        <strain evidence="6 7">S2599</strain>
    </source>
</reference>
<feature type="signal peptide" evidence="4">
    <location>
        <begin position="1"/>
        <end position="26"/>
    </location>
</feature>
<evidence type="ECO:0000256" key="4">
    <source>
        <dbReference type="SAM" id="SignalP"/>
    </source>
</evidence>
<dbReference type="Pfam" id="PF25183">
    <property type="entry name" value="OMP_b-brl_4"/>
    <property type="match status" value="2"/>
</dbReference>
<evidence type="ECO:0000256" key="2">
    <source>
        <dbReference type="ARBA" id="ARBA00023136"/>
    </source>
</evidence>
<dbReference type="InterPro" id="IPR037066">
    <property type="entry name" value="Plug_dom_sf"/>
</dbReference>
<dbReference type="EMBL" id="PNCJ01000005">
    <property type="protein sequence ID" value="TMP39482.1"/>
    <property type="molecule type" value="Genomic_DNA"/>
</dbReference>
<organism evidence="6 7">
    <name type="scientific">Pseudoalteromonas rubra</name>
    <dbReference type="NCBI Taxonomy" id="43658"/>
    <lineage>
        <taxon>Bacteria</taxon>
        <taxon>Pseudomonadati</taxon>
        <taxon>Pseudomonadota</taxon>
        <taxon>Gammaproteobacteria</taxon>
        <taxon>Alteromonadales</taxon>
        <taxon>Pseudoalteromonadaceae</taxon>
        <taxon>Pseudoalteromonas</taxon>
    </lineage>
</organism>
<keyword evidence="6" id="KW-0675">Receptor</keyword>
<feature type="domain" description="TonB-dependent transporter Oar-like beta-barrel" evidence="5">
    <location>
        <begin position="244"/>
        <end position="311"/>
    </location>
</feature>
<feature type="chain" id="PRO_5024429791" evidence="4">
    <location>
        <begin position="27"/>
        <end position="1053"/>
    </location>
</feature>
<sequence>MKTQLRKTALSLAIAACVGASGAAYANDTASAVKGQITGPNGNPAVGTKITIIHTPSGSVKTTTVGENGSFSAKGLRVGGPYQIIVDSDSFEDTMVEDVYLSLGKTYPVTVQLQSKSQMEQIVVTGRPITMNSGGTGPATNFSLADLQEKPAINRDLKDIVRTDPRIFVDESSSGAIQCAGGNPRFNSLTVDGVRMNDNFGLNSNGYPTERMPFSFDTIAQVAVELAPFDVQYGGFTSCNINAVTKSGTNEIHGGVFLDYTSDSLSGDKIEGAKQDLGDYDEKRYGFNVGMPLIEDTLFLFTSYEKLEGSQVFEYTPLANKKITLDEVNEIIDLSKTLYDYDPGSMVPSMPVEDEKILIKLDWNINEMHRASFVYNYNDGFSISQSDSGSSRLSLSNHFYERGAELNSYVATVYSDWTDDFSTEVRVGYSELDNRQNSLDAASGFGEMQVQTSGGVTVYLGPDDSRQANKLKYDNLSLKLAGTYYLDAHEISFGYEMEELDVFNMFVQHNEGEHRFYNNREGTVSGVDYFRQGLARVYYGNASSHNPVDAAGEFKYALNTLYVQDKFDLEDYEISITAGLRYDWYTSNDVPTLNKNFYNPDYVPGGDEPAGRFQDRHSNQQNLDGVSLLQPRLGFNWIYNDQLELRGGIGLYSGGNPNVWISNSYSNDGIRNIQVNQRDVQLIGQDAVTFVDNGKAGYAIPQDLYDAVGSGTADASTNATDADFEIPSEWKYSLGATYVTEEDYVFTMDYLYTHKQNSAIVSNLALVRAGTAPDGRPIYSDDKHPRNSDLLLTNVKGQDAYSHILSFGMNKSFDNGIDLALSYAYTVSKDVHPMTSSVAFSNYHNLATTNPEAPNLSTSNYEVPHRATLSLSYKHEFIDGYETKFNLFGQASVTNPYSYTFDKTSMFGFVDTERDLLYVPNIEDNAVQYGADFDKEAFDAWVEREGLARGKVLDRNSQDGEWWVTFDLKVEQEFAGFSDGHKGSAFFTIKNLGNLLNDDWGVMETGSDMQNAVTARITEAGRYEFIKFNDPSGTDFEIRPSLWEIRIGVKYDF</sequence>
<evidence type="ECO:0000256" key="1">
    <source>
        <dbReference type="ARBA" id="ARBA00004442"/>
    </source>
</evidence>
<dbReference type="Pfam" id="PF13620">
    <property type="entry name" value="CarboxypepD_reg"/>
    <property type="match status" value="1"/>
</dbReference>
<keyword evidence="2" id="KW-0472">Membrane</keyword>
<dbReference type="InterPro" id="IPR036942">
    <property type="entry name" value="Beta-barrel_TonB_sf"/>
</dbReference>
<feature type="domain" description="TonB-dependent transporter Oar-like beta-barrel" evidence="5">
    <location>
        <begin position="353"/>
        <end position="880"/>
    </location>
</feature>
<dbReference type="Proteomes" id="UP000306719">
    <property type="component" value="Unassembled WGS sequence"/>
</dbReference>
<dbReference type="GO" id="GO:0009279">
    <property type="term" value="C:cell outer membrane"/>
    <property type="evidence" value="ECO:0007669"/>
    <property type="project" value="UniProtKB-SubCell"/>
</dbReference>
<keyword evidence="3" id="KW-0998">Cell outer membrane</keyword>
<keyword evidence="4" id="KW-0732">Signal</keyword>
<dbReference type="Gene3D" id="2.60.40.1120">
    <property type="entry name" value="Carboxypeptidase-like, regulatory domain"/>
    <property type="match status" value="1"/>
</dbReference>
<accession>A0A5S3X4I0</accession>
<comment type="caution">
    <text evidence="6">The sequence shown here is derived from an EMBL/GenBank/DDBJ whole genome shotgun (WGS) entry which is preliminary data.</text>
</comment>
<dbReference type="Gene3D" id="2.40.170.20">
    <property type="entry name" value="TonB-dependent receptor, beta-barrel domain"/>
    <property type="match status" value="1"/>
</dbReference>
<evidence type="ECO:0000313" key="7">
    <source>
        <dbReference type="Proteomes" id="UP000306719"/>
    </source>
</evidence>
<dbReference type="OrthoDB" id="9768147at2"/>
<evidence type="ECO:0000259" key="5">
    <source>
        <dbReference type="Pfam" id="PF25183"/>
    </source>
</evidence>
<comment type="subcellular location">
    <subcellularLocation>
        <location evidence="1">Cell outer membrane</location>
    </subcellularLocation>
</comment>
<dbReference type="RefSeq" id="WP_138543384.1">
    <property type="nucleotide sequence ID" value="NZ_PNCJ01000005.1"/>
</dbReference>
<dbReference type="AlphaFoldDB" id="A0A5S3X4I0"/>
<protein>
    <submittedName>
        <fullName evidence="6">TonB-dependent receptor</fullName>
    </submittedName>
</protein>
<dbReference type="SUPFAM" id="SSF56935">
    <property type="entry name" value="Porins"/>
    <property type="match status" value="1"/>
</dbReference>
<name>A0A5S3X4I0_9GAMM</name>
<dbReference type="Gene3D" id="2.170.130.10">
    <property type="entry name" value="TonB-dependent receptor, plug domain"/>
    <property type="match status" value="1"/>
</dbReference>
<dbReference type="SUPFAM" id="SSF49464">
    <property type="entry name" value="Carboxypeptidase regulatory domain-like"/>
    <property type="match status" value="1"/>
</dbReference>
<evidence type="ECO:0000313" key="6">
    <source>
        <dbReference type="EMBL" id="TMP39482.1"/>
    </source>
</evidence>
<dbReference type="InterPro" id="IPR008969">
    <property type="entry name" value="CarboxyPept-like_regulatory"/>
</dbReference>
<evidence type="ECO:0000256" key="3">
    <source>
        <dbReference type="ARBA" id="ARBA00023237"/>
    </source>
</evidence>